<feature type="domain" description="DUF7619" evidence="3">
    <location>
        <begin position="382"/>
        <end position="517"/>
    </location>
</feature>
<dbReference type="InterPro" id="IPR047589">
    <property type="entry name" value="DUF11_rpt"/>
</dbReference>
<evidence type="ECO:0000313" key="5">
    <source>
        <dbReference type="Proteomes" id="UP000652681"/>
    </source>
</evidence>
<protein>
    <submittedName>
        <fullName evidence="4">T9SS type A sorting domain-containing protein</fullName>
    </submittedName>
</protein>
<feature type="domain" description="Secretion system C-terminal sorting" evidence="2">
    <location>
        <begin position="537"/>
        <end position="599"/>
    </location>
</feature>
<evidence type="ECO:0000259" key="2">
    <source>
        <dbReference type="Pfam" id="PF18962"/>
    </source>
</evidence>
<evidence type="ECO:0000256" key="1">
    <source>
        <dbReference type="ARBA" id="ARBA00022729"/>
    </source>
</evidence>
<dbReference type="Proteomes" id="UP000652681">
    <property type="component" value="Unassembled WGS sequence"/>
</dbReference>
<evidence type="ECO:0000259" key="3">
    <source>
        <dbReference type="Pfam" id="PF24595"/>
    </source>
</evidence>
<accession>A0A8J6TYY1</accession>
<dbReference type="InterPro" id="IPR055353">
    <property type="entry name" value="DUF7619"/>
</dbReference>
<dbReference type="Pfam" id="PF18962">
    <property type="entry name" value="Por_Secre_tail"/>
    <property type="match status" value="1"/>
</dbReference>
<proteinExistence type="predicted"/>
<keyword evidence="1" id="KW-0732">Signal</keyword>
<gene>
    <name evidence="4" type="ORF">H9Y05_02940</name>
</gene>
<dbReference type="EMBL" id="JACVEL010000001">
    <property type="protein sequence ID" value="MBC9811423.1"/>
    <property type="molecule type" value="Genomic_DNA"/>
</dbReference>
<dbReference type="Pfam" id="PF24595">
    <property type="entry name" value="DUF7619"/>
    <property type="match status" value="1"/>
</dbReference>
<keyword evidence="5" id="KW-1185">Reference proteome</keyword>
<evidence type="ECO:0000313" key="4">
    <source>
        <dbReference type="EMBL" id="MBC9811423.1"/>
    </source>
</evidence>
<reference evidence="4" key="1">
    <citation type="submission" date="2020-09" db="EMBL/GenBank/DDBJ databases">
        <title>Taishania pollutisoli gen. nov., sp. nov., Isolated from Tetrabromobisphenol A-Contaminated Soil.</title>
        <authorList>
            <person name="Chen Q."/>
        </authorList>
    </citation>
    <scope>NUCLEOTIDE SEQUENCE</scope>
    <source>
        <strain evidence="4">CZZ-1</strain>
    </source>
</reference>
<dbReference type="RefSeq" id="WP_216713451.1">
    <property type="nucleotide sequence ID" value="NZ_JACVEL010000001.1"/>
</dbReference>
<dbReference type="NCBIfam" id="TIGR01451">
    <property type="entry name" value="B_ant_repeat"/>
    <property type="match status" value="1"/>
</dbReference>
<dbReference type="AlphaFoldDB" id="A0A8J6TYY1"/>
<organism evidence="4 5">
    <name type="scientific">Taishania pollutisoli</name>
    <dbReference type="NCBI Taxonomy" id="2766479"/>
    <lineage>
        <taxon>Bacteria</taxon>
        <taxon>Pseudomonadati</taxon>
        <taxon>Bacteroidota</taxon>
        <taxon>Flavobacteriia</taxon>
        <taxon>Flavobacteriales</taxon>
        <taxon>Crocinitomicaceae</taxon>
        <taxon>Taishania</taxon>
    </lineage>
</organism>
<comment type="caution">
    <text evidence="4">The sequence shown here is derived from an EMBL/GenBank/DDBJ whole genome shotgun (WGS) entry which is preliminary data.</text>
</comment>
<sequence length="611" mass="68728">MKAIIIFAAIFCLYFQSLGQSQQQGDITVHYFGTLINHDDQHCYSDVMVEMNVYINNSFVNDTLKLIDEQGQLINQFINIYGDPYWNAYTTQQSSSEPDDMVFNNHTNVPVYHGIHKIISDDDTLYLYSVMMSDVFVPNPCNYNTISGRMYVDNDNDCAYSQGDESIVGLLPSVSANYIYPPLSGGNSGGNNNGMYQRTIQESWLIDYTVSIPSVYQFAFLPGSCFQSSYTFTSLPQGNVDFPLQCSDLDTRVYSYWTNARPAIPFFLYPRVYNIGCTPVSGTLKLKLDPNVVYDPSNSSNPADLVSGDTLIWNYVNLNNLANNNNQGYFNLFLGGIELTPTLAVNIGDLLTFELMTEVHPDDVDPSNNSYTFSVPIVNSYDPNIKEVSPKGEGTEGFIPPTTEKLTYTIHFQNTGTAEAIHISVIDTLEENLLPRTLRILETSHQMIPEWLNENTIRFRFPHINLPDSASNEPESHGFVRFEIAMEQDLDPGTEIKNKVEIYFDTNEPIVTNVALNTIEFPSGLTLENLELSGLKVYPNPTDGVVYFELKTSVDAELLITDITGKMIYQQRHDATSIVQVNTEKMMQGIYVYELRDLTNGGTSTGKLMIR</sequence>
<dbReference type="NCBIfam" id="TIGR04183">
    <property type="entry name" value="Por_Secre_tail"/>
    <property type="match status" value="1"/>
</dbReference>
<dbReference type="InterPro" id="IPR026444">
    <property type="entry name" value="Secre_tail"/>
</dbReference>
<name>A0A8J6TYY1_9FLAO</name>